<dbReference type="Pfam" id="PF06881">
    <property type="entry name" value="Elongin_A"/>
    <property type="match status" value="1"/>
</dbReference>
<sequence length="249" mass="28674">MEPGRKPLSLLDLCIRSAVDNLRTLNSVDIVPDELLKRILPHCTLEQLRHIESCTHADLTDVTDVLWKRFFQREFGEENMNLAIKRMKENRVRYKWKKLFEARTEKQKQVEARMSAGLKNKYQAANAGSGSSSLANSSYKSPILKKARMEVDSRAKMQAAIQRNTVARGANNICTKHFFKIRFNQIIEMHELRKIVILMRNPVIMAHDELTTNNCHLELSCQLILQEQFSSPFVLPADTLTSEASEYLI</sequence>
<name>A0A9R0Q1C5_TRITD</name>
<accession>A0A9R0Q1C5</accession>
<proteinExistence type="predicted"/>
<dbReference type="Gene3D" id="6.10.250.3180">
    <property type="match status" value="1"/>
</dbReference>
<dbReference type="InterPro" id="IPR010684">
    <property type="entry name" value="RNA_pol_II_trans_fac_SIII_A"/>
</dbReference>
<evidence type="ECO:0000313" key="1">
    <source>
        <dbReference type="EMBL" id="VAH01008.1"/>
    </source>
</evidence>
<organism evidence="1 2">
    <name type="scientific">Triticum turgidum subsp. durum</name>
    <name type="common">Durum wheat</name>
    <name type="synonym">Triticum durum</name>
    <dbReference type="NCBI Taxonomy" id="4567"/>
    <lineage>
        <taxon>Eukaryota</taxon>
        <taxon>Viridiplantae</taxon>
        <taxon>Streptophyta</taxon>
        <taxon>Embryophyta</taxon>
        <taxon>Tracheophyta</taxon>
        <taxon>Spermatophyta</taxon>
        <taxon>Magnoliopsida</taxon>
        <taxon>Liliopsida</taxon>
        <taxon>Poales</taxon>
        <taxon>Poaceae</taxon>
        <taxon>BOP clade</taxon>
        <taxon>Pooideae</taxon>
        <taxon>Triticodae</taxon>
        <taxon>Triticeae</taxon>
        <taxon>Triticinae</taxon>
        <taxon>Triticum</taxon>
    </lineage>
</organism>
<gene>
    <name evidence="1" type="ORF">TRITD_1Av1G010050</name>
</gene>
<dbReference type="Gramene" id="TRITD1Av1G010050.2">
    <property type="protein sequence ID" value="TRITD1Av1G010050.2"/>
    <property type="gene ID" value="TRITD1Av1G010050"/>
</dbReference>
<reference evidence="1 2" key="1">
    <citation type="submission" date="2017-09" db="EMBL/GenBank/DDBJ databases">
        <authorList>
            <consortium name="International Durum Wheat Genome Sequencing Consortium (IDWGSC)"/>
            <person name="Milanesi L."/>
        </authorList>
    </citation>
    <scope>NUCLEOTIDE SEQUENCE [LARGE SCALE GENOMIC DNA]</scope>
    <source>
        <strain evidence="2">cv. Svevo</strain>
    </source>
</reference>
<dbReference type="AlphaFoldDB" id="A0A9R0Q1C5"/>
<dbReference type="GO" id="GO:0006368">
    <property type="term" value="P:transcription elongation by RNA polymerase II"/>
    <property type="evidence" value="ECO:0007669"/>
    <property type="project" value="InterPro"/>
</dbReference>
<dbReference type="EMBL" id="LT934111">
    <property type="protein sequence ID" value="VAH01008.1"/>
    <property type="molecule type" value="Genomic_DNA"/>
</dbReference>
<evidence type="ECO:0008006" key="3">
    <source>
        <dbReference type="Google" id="ProtNLM"/>
    </source>
</evidence>
<keyword evidence="2" id="KW-1185">Reference proteome</keyword>
<evidence type="ECO:0000313" key="2">
    <source>
        <dbReference type="Proteomes" id="UP000324705"/>
    </source>
</evidence>
<dbReference type="PANTHER" id="PTHR47543:SF2">
    <property type="entry name" value="RNA POLYMERASE II TRANSCRIPTION FACTOR SIII SUBUNIT A"/>
    <property type="match status" value="1"/>
</dbReference>
<protein>
    <recommendedName>
        <fullName evidence="3">Elongin-A</fullName>
    </recommendedName>
</protein>
<dbReference type="PANTHER" id="PTHR47543">
    <property type="entry name" value="OS08G0169600 PROTEIN"/>
    <property type="match status" value="1"/>
</dbReference>
<dbReference type="Proteomes" id="UP000324705">
    <property type="component" value="Chromosome 1A"/>
</dbReference>
<dbReference type="GO" id="GO:0070449">
    <property type="term" value="C:elongin complex"/>
    <property type="evidence" value="ECO:0007669"/>
    <property type="project" value="InterPro"/>
</dbReference>